<dbReference type="GO" id="GO:0005615">
    <property type="term" value="C:extracellular space"/>
    <property type="evidence" value="ECO:0007669"/>
    <property type="project" value="TreeGrafter"/>
</dbReference>
<evidence type="ECO:0000256" key="1">
    <source>
        <dbReference type="SAM" id="MobiDB-lite"/>
    </source>
</evidence>
<dbReference type="Pfam" id="PF15148">
    <property type="entry name" value="Apolipo_F"/>
    <property type="match status" value="1"/>
</dbReference>
<evidence type="ECO:0000313" key="2">
    <source>
        <dbReference type="EMBL" id="TKC52672.1"/>
    </source>
</evidence>
<dbReference type="PANTHER" id="PTHR15011">
    <property type="entry name" value="APOLIPOPROTEIN F"/>
    <property type="match status" value="1"/>
</dbReference>
<protein>
    <submittedName>
        <fullName evidence="2">Uncharacterized protein</fullName>
    </submittedName>
</protein>
<comment type="caution">
    <text evidence="2">The sequence shown here is derived from an EMBL/GenBank/DDBJ whole genome shotgun (WGS) entry which is preliminary data.</text>
</comment>
<feature type="compositionally biased region" description="Polar residues" evidence="1">
    <location>
        <begin position="415"/>
        <end position="428"/>
    </location>
</feature>
<feature type="region of interest" description="Disordered" evidence="1">
    <location>
        <begin position="396"/>
        <end position="451"/>
    </location>
</feature>
<reference evidence="3" key="1">
    <citation type="journal article" date="2019" name="IScience">
        <title>Narwhal Genome Reveals Long-Term Low Genetic Diversity despite Current Large Abundance Size.</title>
        <authorList>
            <person name="Westbury M.V."/>
            <person name="Petersen B."/>
            <person name="Garde E."/>
            <person name="Heide-Jorgensen M.P."/>
            <person name="Lorenzen E.D."/>
        </authorList>
    </citation>
    <scope>NUCLEOTIDE SEQUENCE [LARGE SCALE GENOMIC DNA]</scope>
</reference>
<sequence length="451" mass="49710">AAFPRNAQEGALNFQPSFTETGHPLNVLSNQIPLPDPHTCQGLLHTVPSLAPLSEYLSNLALEAALEEVGCTTKAHILQLQLKMGGKDTTETLIHESKKHNKEEGIGNAKVILKDLGGSLGELRRAWRQEHKWVLYETAQLIVEFAEMLPSTELVTELKTSVISVTQKCTGKSWEHLEGVGKRLMENPEIKDFTMPMEDQIYSVKHSTTILMCLILGLIQKHFRTCLLLYPVVVTSCGAQKKTLVPFSSSLGIQPPTAGSWFCQTLLPKSLAGLTHFLHLYSLEDVKAMQVFFNQIHAAMLPHGQQHREGPPRECPGFSLIQGDKDVPSLLYNVSMSKSSICTTWSSCCQDWESTTKSGIALYSAAQNYNRPKELSGDPGATAKSGVQQLNHYYHEKEANTPLSETREEGLEGTTDVNHPGGQTTTMASEDKTPEVKSAPTHFGPYSRAMT</sequence>
<name>A0A4U1FR12_MONMO</name>
<feature type="non-terminal residue" evidence="2">
    <location>
        <position position="1"/>
    </location>
</feature>
<organism evidence="2 3">
    <name type="scientific">Monodon monoceros</name>
    <name type="common">Narwhal</name>
    <name type="synonym">Ceratodon monodon</name>
    <dbReference type="NCBI Taxonomy" id="40151"/>
    <lineage>
        <taxon>Eukaryota</taxon>
        <taxon>Metazoa</taxon>
        <taxon>Chordata</taxon>
        <taxon>Craniata</taxon>
        <taxon>Vertebrata</taxon>
        <taxon>Euteleostomi</taxon>
        <taxon>Mammalia</taxon>
        <taxon>Eutheria</taxon>
        <taxon>Laurasiatheria</taxon>
        <taxon>Artiodactyla</taxon>
        <taxon>Whippomorpha</taxon>
        <taxon>Cetacea</taxon>
        <taxon>Odontoceti</taxon>
        <taxon>Monodontidae</taxon>
        <taxon>Monodon</taxon>
    </lineage>
</organism>
<dbReference type="PANTHER" id="PTHR15011:SF1">
    <property type="entry name" value="APOLIPOPROTEIN N"/>
    <property type="match status" value="1"/>
</dbReference>
<feature type="compositionally biased region" description="Basic and acidic residues" evidence="1">
    <location>
        <begin position="396"/>
        <end position="410"/>
    </location>
</feature>
<accession>A0A4U1FR12</accession>
<gene>
    <name evidence="2" type="ORF">EI555_004531</name>
</gene>
<dbReference type="AlphaFoldDB" id="A0A4U1FR12"/>
<evidence type="ECO:0000313" key="3">
    <source>
        <dbReference type="Proteomes" id="UP000308365"/>
    </source>
</evidence>
<proteinExistence type="predicted"/>
<dbReference type="EMBL" id="RWIC01000023">
    <property type="protein sequence ID" value="TKC52672.1"/>
    <property type="molecule type" value="Genomic_DNA"/>
</dbReference>
<dbReference type="InterPro" id="IPR026114">
    <property type="entry name" value="APOF"/>
</dbReference>
<dbReference type="Proteomes" id="UP000308365">
    <property type="component" value="Unassembled WGS sequence"/>
</dbReference>
<dbReference type="GO" id="GO:0008203">
    <property type="term" value="P:cholesterol metabolic process"/>
    <property type="evidence" value="ECO:0007669"/>
    <property type="project" value="TreeGrafter"/>
</dbReference>